<proteinExistence type="predicted"/>
<dbReference type="InterPro" id="IPR008168">
    <property type="entry name" value="Cyt_C_IC"/>
</dbReference>
<reference evidence="9 10" key="1">
    <citation type="submission" date="2019-08" db="EMBL/GenBank/DDBJ databases">
        <title>Complete genome sequence of Rhodanobacter glycinis strain T01E-68 isolated from tomato root.</title>
        <authorList>
            <person name="Weon H.-Y."/>
            <person name="Lee S.A."/>
        </authorList>
    </citation>
    <scope>NUCLEOTIDE SEQUENCE [LARGE SCALE GENOMIC DNA]</scope>
    <source>
        <strain evidence="9 10">T01E-68</strain>
    </source>
</reference>
<feature type="domain" description="Cytochrome c" evidence="8">
    <location>
        <begin position="78"/>
        <end position="156"/>
    </location>
</feature>
<feature type="signal peptide" evidence="7">
    <location>
        <begin position="1"/>
        <end position="31"/>
    </location>
</feature>
<dbReference type="GO" id="GO:0020037">
    <property type="term" value="F:heme binding"/>
    <property type="evidence" value="ECO:0007669"/>
    <property type="project" value="InterPro"/>
</dbReference>
<name>A0A5B9DV19_9GAMM</name>
<accession>A0A5B9DV19</accession>
<evidence type="ECO:0000259" key="8">
    <source>
        <dbReference type="PROSITE" id="PS51007"/>
    </source>
</evidence>
<evidence type="ECO:0000256" key="7">
    <source>
        <dbReference type="SAM" id="SignalP"/>
    </source>
</evidence>
<keyword evidence="5 6" id="KW-0408">Iron</keyword>
<dbReference type="Proteomes" id="UP000321807">
    <property type="component" value="Chromosome"/>
</dbReference>
<dbReference type="AlphaFoldDB" id="A0A5B9DV19"/>
<keyword evidence="7" id="KW-0732">Signal</keyword>
<keyword evidence="3 6" id="KW-0479">Metal-binding</keyword>
<keyword evidence="4" id="KW-0249">Electron transport</keyword>
<dbReference type="EMBL" id="CP042807">
    <property type="protein sequence ID" value="QEE23573.1"/>
    <property type="molecule type" value="Genomic_DNA"/>
</dbReference>
<dbReference type="PANTHER" id="PTHR33751:SF9">
    <property type="entry name" value="CYTOCHROME C4"/>
    <property type="match status" value="1"/>
</dbReference>
<feature type="domain" description="Cytochrome c" evidence="8">
    <location>
        <begin position="165"/>
        <end position="258"/>
    </location>
</feature>
<evidence type="ECO:0000313" key="10">
    <source>
        <dbReference type="Proteomes" id="UP000321807"/>
    </source>
</evidence>
<protein>
    <submittedName>
        <fullName evidence="9">Cytochrome c4</fullName>
    </submittedName>
</protein>
<gene>
    <name evidence="9" type="ORF">CS053_02890</name>
</gene>
<dbReference type="Gene3D" id="1.10.760.10">
    <property type="entry name" value="Cytochrome c-like domain"/>
    <property type="match status" value="2"/>
</dbReference>
<dbReference type="GO" id="GO:0009055">
    <property type="term" value="F:electron transfer activity"/>
    <property type="evidence" value="ECO:0007669"/>
    <property type="project" value="InterPro"/>
</dbReference>
<dbReference type="PANTHER" id="PTHR33751">
    <property type="entry name" value="CBB3-TYPE CYTOCHROME C OXIDASE SUBUNIT FIXP"/>
    <property type="match status" value="1"/>
</dbReference>
<sequence>MSFRPVGSRPAVVSAVALALALSAGMVSAHAATTQAKAPATASSTAKPAAASTSTAPAAAASAAPAATPVAMAAVKPGDPKAGQTKAAACGACHGMDGNSTDPQYPKLAGQSEQYIVHQLQNFKSGKRQNPIMLGMATPLSEQDMHDIAAWFASQKVLPGVADQALVEAGEKLYREGDAKRGIPACMACHSIDGSGNPGAMYPHLGGQHAQYIEAQLKGWHDGDSWGTDAHSQIMPAIAKKLDAQDISAVASYIEGLHAADAAGAAAPAATAQ</sequence>
<dbReference type="Pfam" id="PF00034">
    <property type="entry name" value="Cytochrom_C"/>
    <property type="match status" value="2"/>
</dbReference>
<dbReference type="SUPFAM" id="SSF46626">
    <property type="entry name" value="Cytochrome c"/>
    <property type="match status" value="2"/>
</dbReference>
<dbReference type="GO" id="GO:0005506">
    <property type="term" value="F:iron ion binding"/>
    <property type="evidence" value="ECO:0007669"/>
    <property type="project" value="InterPro"/>
</dbReference>
<keyword evidence="2 6" id="KW-0349">Heme</keyword>
<dbReference type="PRINTS" id="PR00605">
    <property type="entry name" value="CYTCHROMECIC"/>
</dbReference>
<dbReference type="InterPro" id="IPR009056">
    <property type="entry name" value="Cyt_c-like_dom"/>
</dbReference>
<feature type="chain" id="PRO_5023022748" evidence="7">
    <location>
        <begin position="32"/>
        <end position="273"/>
    </location>
</feature>
<keyword evidence="1" id="KW-0813">Transport</keyword>
<evidence type="ECO:0000256" key="3">
    <source>
        <dbReference type="ARBA" id="ARBA00022723"/>
    </source>
</evidence>
<dbReference type="KEGG" id="rgl:CS053_02890"/>
<evidence type="ECO:0000256" key="2">
    <source>
        <dbReference type="ARBA" id="ARBA00022617"/>
    </source>
</evidence>
<evidence type="ECO:0000256" key="4">
    <source>
        <dbReference type="ARBA" id="ARBA00022982"/>
    </source>
</evidence>
<evidence type="ECO:0000256" key="1">
    <source>
        <dbReference type="ARBA" id="ARBA00022448"/>
    </source>
</evidence>
<dbReference type="InterPro" id="IPR050597">
    <property type="entry name" value="Cytochrome_c_Oxidase_Subunit"/>
</dbReference>
<dbReference type="InterPro" id="IPR036909">
    <property type="entry name" value="Cyt_c-like_dom_sf"/>
</dbReference>
<evidence type="ECO:0000256" key="6">
    <source>
        <dbReference type="PROSITE-ProRule" id="PRU00433"/>
    </source>
</evidence>
<evidence type="ECO:0000256" key="5">
    <source>
        <dbReference type="ARBA" id="ARBA00023004"/>
    </source>
</evidence>
<dbReference type="PROSITE" id="PS51007">
    <property type="entry name" value="CYTC"/>
    <property type="match status" value="2"/>
</dbReference>
<evidence type="ECO:0000313" key="9">
    <source>
        <dbReference type="EMBL" id="QEE23573.1"/>
    </source>
</evidence>
<organism evidence="9 10">
    <name type="scientific">Rhodanobacter glycinis</name>
    <dbReference type="NCBI Taxonomy" id="582702"/>
    <lineage>
        <taxon>Bacteria</taxon>
        <taxon>Pseudomonadati</taxon>
        <taxon>Pseudomonadota</taxon>
        <taxon>Gammaproteobacteria</taxon>
        <taxon>Lysobacterales</taxon>
        <taxon>Rhodanobacteraceae</taxon>
        <taxon>Rhodanobacter</taxon>
    </lineage>
</organism>